<dbReference type="Pfam" id="PF09335">
    <property type="entry name" value="VTT_dom"/>
    <property type="match status" value="1"/>
</dbReference>
<feature type="transmembrane region" description="Helical" evidence="6">
    <location>
        <begin position="142"/>
        <end position="162"/>
    </location>
</feature>
<keyword evidence="4 6" id="KW-1133">Transmembrane helix</keyword>
<keyword evidence="5 6" id="KW-0472">Membrane</keyword>
<keyword evidence="3 6" id="KW-0812">Transmembrane</keyword>
<keyword evidence="9" id="KW-1185">Reference proteome</keyword>
<feature type="domain" description="VTT" evidence="7">
    <location>
        <begin position="34"/>
        <end position="156"/>
    </location>
</feature>
<dbReference type="InterPro" id="IPR051311">
    <property type="entry name" value="DedA_domain"/>
</dbReference>
<evidence type="ECO:0000256" key="2">
    <source>
        <dbReference type="ARBA" id="ARBA00022475"/>
    </source>
</evidence>
<protein>
    <submittedName>
        <fullName evidence="8">DedA family protein</fullName>
    </submittedName>
</protein>
<accession>A0A6N6MSI8</accession>
<evidence type="ECO:0000313" key="9">
    <source>
        <dbReference type="Proteomes" id="UP000441523"/>
    </source>
</evidence>
<sequence>MFESVLGDLSALIAAHGLWIVALIVGLESMGVPLPGETILVTAAVYAGATGELSLSGVIAAAVAGAVVGDSIAFWIGRSVGPRLLIRYGPRLGLTPQKIKLGQYLFLRYGGMVVFFGRFVAVLRVLAALLAGANRMPWPKFLLFNAAGGLTWATAFGCAAYLLGARIHAVTGPAGLVVLVVAVGCLAWLSMLLRRHAAQLQSEAEAALPGPVAPM</sequence>
<feature type="transmembrane region" description="Helical" evidence="6">
    <location>
        <begin position="39"/>
        <end position="68"/>
    </location>
</feature>
<proteinExistence type="predicted"/>
<evidence type="ECO:0000256" key="1">
    <source>
        <dbReference type="ARBA" id="ARBA00004651"/>
    </source>
</evidence>
<organism evidence="8 9">
    <name type="scientific">Methylobacterium planeticum</name>
    <dbReference type="NCBI Taxonomy" id="2615211"/>
    <lineage>
        <taxon>Bacteria</taxon>
        <taxon>Pseudomonadati</taxon>
        <taxon>Pseudomonadota</taxon>
        <taxon>Alphaproteobacteria</taxon>
        <taxon>Hyphomicrobiales</taxon>
        <taxon>Methylobacteriaceae</taxon>
        <taxon>Methylobacterium</taxon>
    </lineage>
</organism>
<dbReference type="EMBL" id="VZZJ01000004">
    <property type="protein sequence ID" value="KAB1074607.1"/>
    <property type="molecule type" value="Genomic_DNA"/>
</dbReference>
<reference evidence="8 9" key="1">
    <citation type="submission" date="2019-09" db="EMBL/GenBank/DDBJ databases">
        <title>YIM 132548 draft genome.</title>
        <authorList>
            <person name="Jiang L."/>
        </authorList>
    </citation>
    <scope>NUCLEOTIDE SEQUENCE [LARGE SCALE GENOMIC DNA]</scope>
    <source>
        <strain evidence="8 9">YIM 132548</strain>
    </source>
</reference>
<name>A0A6N6MSI8_9HYPH</name>
<dbReference type="PANTHER" id="PTHR42709:SF6">
    <property type="entry name" value="UNDECAPRENYL PHOSPHATE TRANSPORTER A"/>
    <property type="match status" value="1"/>
</dbReference>
<dbReference type="PANTHER" id="PTHR42709">
    <property type="entry name" value="ALKALINE PHOSPHATASE LIKE PROTEIN"/>
    <property type="match status" value="1"/>
</dbReference>
<comment type="caution">
    <text evidence="8">The sequence shown here is derived from an EMBL/GenBank/DDBJ whole genome shotgun (WGS) entry which is preliminary data.</text>
</comment>
<evidence type="ECO:0000256" key="6">
    <source>
        <dbReference type="SAM" id="Phobius"/>
    </source>
</evidence>
<dbReference type="GO" id="GO:0005886">
    <property type="term" value="C:plasma membrane"/>
    <property type="evidence" value="ECO:0007669"/>
    <property type="project" value="UniProtKB-SubCell"/>
</dbReference>
<feature type="transmembrane region" description="Helical" evidence="6">
    <location>
        <begin position="106"/>
        <end position="130"/>
    </location>
</feature>
<feature type="transmembrane region" description="Helical" evidence="6">
    <location>
        <begin position="174"/>
        <end position="193"/>
    </location>
</feature>
<evidence type="ECO:0000313" key="8">
    <source>
        <dbReference type="EMBL" id="KAB1074607.1"/>
    </source>
</evidence>
<evidence type="ECO:0000256" key="5">
    <source>
        <dbReference type="ARBA" id="ARBA00023136"/>
    </source>
</evidence>
<keyword evidence="2" id="KW-1003">Cell membrane</keyword>
<feature type="transmembrane region" description="Helical" evidence="6">
    <location>
        <begin position="6"/>
        <end position="27"/>
    </location>
</feature>
<comment type="subcellular location">
    <subcellularLocation>
        <location evidence="1">Cell membrane</location>
        <topology evidence="1">Multi-pass membrane protein</topology>
    </subcellularLocation>
</comment>
<evidence type="ECO:0000256" key="3">
    <source>
        <dbReference type="ARBA" id="ARBA00022692"/>
    </source>
</evidence>
<dbReference type="RefSeq" id="WP_150962247.1">
    <property type="nucleotide sequence ID" value="NZ_VZZJ01000004.1"/>
</dbReference>
<gene>
    <name evidence="8" type="ORF">F6X51_05595</name>
</gene>
<dbReference type="InterPro" id="IPR032816">
    <property type="entry name" value="VTT_dom"/>
</dbReference>
<evidence type="ECO:0000256" key="4">
    <source>
        <dbReference type="ARBA" id="ARBA00022989"/>
    </source>
</evidence>
<dbReference type="AlphaFoldDB" id="A0A6N6MSI8"/>
<evidence type="ECO:0000259" key="7">
    <source>
        <dbReference type="Pfam" id="PF09335"/>
    </source>
</evidence>
<dbReference type="Proteomes" id="UP000441523">
    <property type="component" value="Unassembled WGS sequence"/>
</dbReference>